<dbReference type="AlphaFoldDB" id="A0A1G8CQ44"/>
<dbReference type="InterPro" id="IPR029063">
    <property type="entry name" value="SAM-dependent_MTases_sf"/>
</dbReference>
<dbReference type="RefSeq" id="WP_090929661.1">
    <property type="nucleotide sequence ID" value="NZ_FNDJ01000002.1"/>
</dbReference>
<protein>
    <recommendedName>
        <fullName evidence="4">Methyltransferase domain-containing protein</fullName>
    </recommendedName>
</protein>
<reference evidence="2 3" key="1">
    <citation type="submission" date="2016-10" db="EMBL/GenBank/DDBJ databases">
        <authorList>
            <person name="de Groot N.N."/>
        </authorList>
    </citation>
    <scope>NUCLEOTIDE SEQUENCE [LARGE SCALE GENOMIC DNA]</scope>
    <source>
        <strain evidence="2 3">CGMCC 4.6533</strain>
    </source>
</reference>
<evidence type="ECO:0000256" key="1">
    <source>
        <dbReference type="SAM" id="MobiDB-lite"/>
    </source>
</evidence>
<accession>A0A1G8CQ44</accession>
<gene>
    <name evidence="2" type="ORF">SAMN05421869_102362</name>
</gene>
<sequence>MTARDPDADAVRLARERFPGSGVRYEAADLLSPPAAWRRAFDLVVEIMTVQALPEELHARATAAVSEFVRPGGTRDLPPAHLKPPDRNLKTYSESAWDPGRLHADGAGAQVVAEDFGQAVEVGARVEDGLADVVHPVGHVLPGSARHDRGEGGDQGDGGEQVNATVHGDLQNR</sequence>
<keyword evidence="3" id="KW-1185">Reference proteome</keyword>
<evidence type="ECO:0000313" key="3">
    <source>
        <dbReference type="Proteomes" id="UP000199202"/>
    </source>
</evidence>
<proteinExistence type="predicted"/>
<dbReference type="Proteomes" id="UP000199202">
    <property type="component" value="Unassembled WGS sequence"/>
</dbReference>
<dbReference type="EMBL" id="FNDJ01000002">
    <property type="protein sequence ID" value="SDH47605.1"/>
    <property type="molecule type" value="Genomic_DNA"/>
</dbReference>
<evidence type="ECO:0000313" key="2">
    <source>
        <dbReference type="EMBL" id="SDH47605.1"/>
    </source>
</evidence>
<dbReference type="OrthoDB" id="189743at2"/>
<name>A0A1G8CQ44_9ACTN</name>
<dbReference type="SUPFAM" id="SSF53335">
    <property type="entry name" value="S-adenosyl-L-methionine-dependent methyltransferases"/>
    <property type="match status" value="1"/>
</dbReference>
<evidence type="ECO:0008006" key="4">
    <source>
        <dbReference type="Google" id="ProtNLM"/>
    </source>
</evidence>
<dbReference type="STRING" id="633440.SAMN05421869_102362"/>
<organism evidence="2 3">
    <name type="scientific">Nonomuraea jiangxiensis</name>
    <dbReference type="NCBI Taxonomy" id="633440"/>
    <lineage>
        <taxon>Bacteria</taxon>
        <taxon>Bacillati</taxon>
        <taxon>Actinomycetota</taxon>
        <taxon>Actinomycetes</taxon>
        <taxon>Streptosporangiales</taxon>
        <taxon>Streptosporangiaceae</taxon>
        <taxon>Nonomuraea</taxon>
    </lineage>
</organism>
<feature type="region of interest" description="Disordered" evidence="1">
    <location>
        <begin position="140"/>
        <end position="173"/>
    </location>
</feature>
<dbReference type="Gene3D" id="3.40.50.150">
    <property type="entry name" value="Vaccinia Virus protein VP39"/>
    <property type="match status" value="1"/>
</dbReference>